<dbReference type="InterPro" id="IPR046152">
    <property type="entry name" value="DUF6154"/>
</dbReference>
<sequence length="87" mass="10233">MKFVNEIYELYRNHLTGDEEDAVALVLNLLEDHKKNDILHVIQEMEEHEVYQMFAMYLIEMLKAKMAQESVGGSDFKTRMVNDSTLH</sequence>
<reference evidence="1 2" key="1">
    <citation type="submission" date="2016-02" db="EMBL/GenBank/DDBJ databases">
        <title>Draft Genome for Tepidibacillus decaturensis nov. sp. Strain Z9, an Anaerobic, Moderately Thermophilic and Heterotrophic Bacterium from Deep Subsurface of the Illinois Basin, USA.</title>
        <authorList>
            <person name="Dong Y."/>
            <person name="Chang J.Y."/>
            <person name="Sanford R."/>
            <person name="Fouke B.W."/>
        </authorList>
    </citation>
    <scope>NUCLEOTIDE SEQUENCE [LARGE SCALE GENOMIC DNA]</scope>
    <source>
        <strain evidence="1 2">Z9</strain>
    </source>
</reference>
<evidence type="ECO:0000313" key="2">
    <source>
        <dbReference type="Proteomes" id="UP000070352"/>
    </source>
</evidence>
<comment type="caution">
    <text evidence="1">The sequence shown here is derived from an EMBL/GenBank/DDBJ whole genome shotgun (WGS) entry which is preliminary data.</text>
</comment>
<proteinExistence type="predicted"/>
<accession>A0A135L5C8</accession>
<dbReference type="AlphaFoldDB" id="A0A135L5C8"/>
<dbReference type="RefSeq" id="WP_068725680.1">
    <property type="nucleotide sequence ID" value="NZ_LSKU01000001.1"/>
</dbReference>
<dbReference type="OrthoDB" id="2381948at2"/>
<organism evidence="1 2">
    <name type="scientific">Tepidibacillus decaturensis</name>
    <dbReference type="NCBI Taxonomy" id="1413211"/>
    <lineage>
        <taxon>Bacteria</taxon>
        <taxon>Bacillati</taxon>
        <taxon>Bacillota</taxon>
        <taxon>Bacilli</taxon>
        <taxon>Bacillales</taxon>
        <taxon>Bacillaceae</taxon>
        <taxon>Tepidibacillus</taxon>
    </lineage>
</organism>
<keyword evidence="2" id="KW-1185">Reference proteome</keyword>
<dbReference type="Pfam" id="PF19651">
    <property type="entry name" value="DUF6154"/>
    <property type="match status" value="1"/>
</dbReference>
<name>A0A135L5C8_9BACI</name>
<protein>
    <recommendedName>
        <fullName evidence="3">Cytosolic protein</fullName>
    </recommendedName>
</protein>
<evidence type="ECO:0000313" key="1">
    <source>
        <dbReference type="EMBL" id="KXG44225.1"/>
    </source>
</evidence>
<gene>
    <name evidence="1" type="ORF">U473_09585</name>
</gene>
<dbReference type="Proteomes" id="UP000070352">
    <property type="component" value="Unassembled WGS sequence"/>
</dbReference>
<dbReference type="EMBL" id="LSKU01000001">
    <property type="protein sequence ID" value="KXG44225.1"/>
    <property type="molecule type" value="Genomic_DNA"/>
</dbReference>
<evidence type="ECO:0008006" key="3">
    <source>
        <dbReference type="Google" id="ProtNLM"/>
    </source>
</evidence>